<dbReference type="PANTHER" id="PTHR33499">
    <property type="entry name" value="OS12G0282400 PROTEIN-RELATED"/>
    <property type="match status" value="1"/>
</dbReference>
<dbReference type="EMBL" id="JBBWWQ010000012">
    <property type="protein sequence ID" value="KAK8934226.1"/>
    <property type="molecule type" value="Genomic_DNA"/>
</dbReference>
<organism evidence="2 3">
    <name type="scientific">Platanthera zijinensis</name>
    <dbReference type="NCBI Taxonomy" id="2320716"/>
    <lineage>
        <taxon>Eukaryota</taxon>
        <taxon>Viridiplantae</taxon>
        <taxon>Streptophyta</taxon>
        <taxon>Embryophyta</taxon>
        <taxon>Tracheophyta</taxon>
        <taxon>Spermatophyta</taxon>
        <taxon>Magnoliopsida</taxon>
        <taxon>Liliopsida</taxon>
        <taxon>Asparagales</taxon>
        <taxon>Orchidaceae</taxon>
        <taxon>Orchidoideae</taxon>
        <taxon>Orchideae</taxon>
        <taxon>Orchidinae</taxon>
        <taxon>Platanthera</taxon>
    </lineage>
</organism>
<protein>
    <submittedName>
        <fullName evidence="2">Uncharacterized protein</fullName>
    </submittedName>
</protein>
<dbReference type="Proteomes" id="UP001418222">
    <property type="component" value="Unassembled WGS sequence"/>
</dbReference>
<sequence length="445" mass="51481">MSFLISFVEALQVKAARKDCKEELRYETSIRRATERSGKEREDNDSEARPQGEGEFGSPALHPLVVGISFMTSSSLLSIDWRVGVRSSVRLLSVSVGAQKVSLLVRAVIKTHGLTNDDQHTYVESGVEHISLEPEVDHVPASPTNPELDNNGSNVTKKRTRGPTMALEWSKRRQNNVERVDVQLPAELRRLVGYRAQELITKSGRYVRHHAPLNVEKWSLIPTDITDKIINIIYAEFNLPPDSHVRGDLISSLRRHYNIWRFHLHANYYLKWNNDGQRRANCPKDIDPEQWNWLISYWGSARFKREAPQKEDELPIYIRLWEKTRKGKHNEWQDDTSEELYKKLLELHEAQIRENGEDKLTPKEAYTKILGHRSGYILGMGPGPRPSERGRTNIQHLEEKIRAKVEAEMTTRLQEMEDRIKQDFDARVSALLEQRQLEDQADNTN</sequence>
<evidence type="ECO:0000313" key="2">
    <source>
        <dbReference type="EMBL" id="KAK8934226.1"/>
    </source>
</evidence>
<accession>A0AAP0BAH5</accession>
<reference evidence="2 3" key="1">
    <citation type="journal article" date="2022" name="Nat. Plants">
        <title>Genomes of leafy and leafless Platanthera orchids illuminate the evolution of mycoheterotrophy.</title>
        <authorList>
            <person name="Li M.H."/>
            <person name="Liu K.W."/>
            <person name="Li Z."/>
            <person name="Lu H.C."/>
            <person name="Ye Q.L."/>
            <person name="Zhang D."/>
            <person name="Wang J.Y."/>
            <person name="Li Y.F."/>
            <person name="Zhong Z.M."/>
            <person name="Liu X."/>
            <person name="Yu X."/>
            <person name="Liu D.K."/>
            <person name="Tu X.D."/>
            <person name="Liu B."/>
            <person name="Hao Y."/>
            <person name="Liao X.Y."/>
            <person name="Jiang Y.T."/>
            <person name="Sun W.H."/>
            <person name="Chen J."/>
            <person name="Chen Y.Q."/>
            <person name="Ai Y."/>
            <person name="Zhai J.W."/>
            <person name="Wu S.S."/>
            <person name="Zhou Z."/>
            <person name="Hsiao Y.Y."/>
            <person name="Wu W.L."/>
            <person name="Chen Y.Y."/>
            <person name="Lin Y.F."/>
            <person name="Hsu J.L."/>
            <person name="Li C.Y."/>
            <person name="Wang Z.W."/>
            <person name="Zhao X."/>
            <person name="Zhong W.Y."/>
            <person name="Ma X.K."/>
            <person name="Ma L."/>
            <person name="Huang J."/>
            <person name="Chen G.Z."/>
            <person name="Huang M.Z."/>
            <person name="Huang L."/>
            <person name="Peng D.H."/>
            <person name="Luo Y.B."/>
            <person name="Zou S.Q."/>
            <person name="Chen S.P."/>
            <person name="Lan S."/>
            <person name="Tsai W.C."/>
            <person name="Van de Peer Y."/>
            <person name="Liu Z.J."/>
        </authorList>
    </citation>
    <scope>NUCLEOTIDE SEQUENCE [LARGE SCALE GENOMIC DNA]</scope>
    <source>
        <strain evidence="2">Lor287</strain>
    </source>
</reference>
<dbReference type="PANTHER" id="PTHR33499:SF11">
    <property type="entry name" value="NO APICAL MERISTEM-ASSOCIATED C-TERMINAL DOMAIN-CONTAINING PROTEIN"/>
    <property type="match status" value="1"/>
</dbReference>
<proteinExistence type="predicted"/>
<feature type="region of interest" description="Disordered" evidence="1">
    <location>
        <begin position="138"/>
        <end position="162"/>
    </location>
</feature>
<keyword evidence="3" id="KW-1185">Reference proteome</keyword>
<gene>
    <name evidence="2" type="ORF">KSP39_PZI014469</name>
</gene>
<dbReference type="AlphaFoldDB" id="A0AAP0BAH5"/>
<feature type="compositionally biased region" description="Basic and acidic residues" evidence="1">
    <location>
        <begin position="32"/>
        <end position="52"/>
    </location>
</feature>
<comment type="caution">
    <text evidence="2">The sequence shown here is derived from an EMBL/GenBank/DDBJ whole genome shotgun (WGS) entry which is preliminary data.</text>
</comment>
<name>A0AAP0BAH5_9ASPA</name>
<evidence type="ECO:0000313" key="3">
    <source>
        <dbReference type="Proteomes" id="UP001418222"/>
    </source>
</evidence>
<evidence type="ECO:0000256" key="1">
    <source>
        <dbReference type="SAM" id="MobiDB-lite"/>
    </source>
</evidence>
<feature type="compositionally biased region" description="Polar residues" evidence="1">
    <location>
        <begin position="142"/>
        <end position="155"/>
    </location>
</feature>
<feature type="region of interest" description="Disordered" evidence="1">
    <location>
        <begin position="32"/>
        <end position="58"/>
    </location>
</feature>